<proteinExistence type="predicted"/>
<dbReference type="PANTHER" id="PTHR43674:SF2">
    <property type="entry name" value="BETA-UREIDOPROPIONASE"/>
    <property type="match status" value="1"/>
</dbReference>
<dbReference type="Gene3D" id="2.60.120.260">
    <property type="entry name" value="Galactose-binding domain-like"/>
    <property type="match status" value="1"/>
</dbReference>
<keyword evidence="3" id="KW-0732">Signal</keyword>
<dbReference type="InterPro" id="IPR003010">
    <property type="entry name" value="C-N_Hydrolase"/>
</dbReference>
<dbReference type="SUPFAM" id="SSF56317">
    <property type="entry name" value="Carbon-nitrogen hydrolase"/>
    <property type="match status" value="1"/>
</dbReference>
<keyword evidence="6" id="KW-1185">Reference proteome</keyword>
<keyword evidence="1 5" id="KW-0378">Hydrolase</keyword>
<feature type="chain" id="PRO_5018982817" evidence="3">
    <location>
        <begin position="29"/>
        <end position="469"/>
    </location>
</feature>
<reference evidence="5 6" key="2">
    <citation type="submission" date="2019-01" db="EMBL/GenBank/DDBJ databases">
        <title>Tautonia sociabilis, a novel thermotolerant planctomycete of Isosphaeraceae family, isolated from a 4000 m deep subterranean habitat.</title>
        <authorList>
            <person name="Kovaleva O.L."/>
            <person name="Elcheninov A.G."/>
            <person name="Van Heerden E."/>
            <person name="Toshchakov S.V."/>
            <person name="Novikov A."/>
            <person name="Bonch-Osmolovskaya E.A."/>
            <person name="Kublanov I.V."/>
        </authorList>
    </citation>
    <scope>NUCLEOTIDE SEQUENCE [LARGE SCALE GENOMIC DNA]</scope>
    <source>
        <strain evidence="5 6">GM2012</strain>
    </source>
</reference>
<feature type="signal peptide" evidence="3">
    <location>
        <begin position="1"/>
        <end position="28"/>
    </location>
</feature>
<accession>A0A432MNZ2</accession>
<gene>
    <name evidence="5" type="ORF">TsocGM_05515</name>
</gene>
<dbReference type="Gene3D" id="3.60.110.10">
    <property type="entry name" value="Carbon-nitrogen hydrolase"/>
    <property type="match status" value="1"/>
</dbReference>
<dbReference type="OrthoDB" id="2826359at2"/>
<dbReference type="GO" id="GO:0016811">
    <property type="term" value="F:hydrolase activity, acting on carbon-nitrogen (but not peptide) bonds, in linear amides"/>
    <property type="evidence" value="ECO:0007669"/>
    <property type="project" value="UniProtKB-ARBA"/>
</dbReference>
<evidence type="ECO:0000256" key="2">
    <source>
        <dbReference type="SAM" id="MobiDB-lite"/>
    </source>
</evidence>
<dbReference type="Pfam" id="PF00795">
    <property type="entry name" value="CN_hydrolase"/>
    <property type="match status" value="1"/>
</dbReference>
<reference evidence="5 6" key="1">
    <citation type="submission" date="2018-12" db="EMBL/GenBank/DDBJ databases">
        <authorList>
            <person name="Toschakov S.V."/>
        </authorList>
    </citation>
    <scope>NUCLEOTIDE SEQUENCE [LARGE SCALE GENOMIC DNA]</scope>
    <source>
        <strain evidence="5 6">GM2012</strain>
    </source>
</reference>
<evidence type="ECO:0000256" key="3">
    <source>
        <dbReference type="SAM" id="SignalP"/>
    </source>
</evidence>
<name>A0A432MNZ2_9BACT</name>
<protein>
    <submittedName>
        <fullName evidence="5">Carbon-nitrogen hydrolase family protein</fullName>
    </submittedName>
</protein>
<evidence type="ECO:0000313" key="5">
    <source>
        <dbReference type="EMBL" id="RUL88815.1"/>
    </source>
</evidence>
<sequence length="469" mass="50781">MNVPITSIFRVAPAALATAVLASIPSRADDPRATTPPGAVQWRAEAPRDEIRPEFFSEPDGGPGNAPRLIIAADDRDGLDGAWIATFPVEGGKTYRFRAFRRTSGVALPRISALAMIRWQDDDGRKVPNDRGLVPGFLRHWKDAPAEAEHPSDGPTDPEGWTEVSGTYLAPGKATRAVVELRLRWPSPGGRVEWGAVSFEPAEPLPSRTVRLATVHHRPVDGSTPEAKREQFAPLIAEAARQGADLVVLPETLTYFGSGKSFAEVAEPVPGPSTEYFGRLAKEHDLYVVAGLVERDGHLIYNVAALLGPDGSLVGKYRKVTLPTSESDAGIMPGSDYPVFDTRFGKLGLMICYDGFFPEVARQLTINGAEVIAWPVWGCNPHLAEARAAENHVFVVSSTYEDVSSNWMISAVYDRSGAVLSQATEWGTVAVAEVDLNDPTEWPSLGDFRSKIARHRPATDSEREAGSAP</sequence>
<feature type="region of interest" description="Disordered" evidence="2">
    <location>
        <begin position="27"/>
        <end position="47"/>
    </location>
</feature>
<dbReference type="Proteomes" id="UP000280296">
    <property type="component" value="Unassembled WGS sequence"/>
</dbReference>
<dbReference type="PANTHER" id="PTHR43674">
    <property type="entry name" value="NITRILASE C965.09-RELATED"/>
    <property type="match status" value="1"/>
</dbReference>
<dbReference type="PROSITE" id="PS50263">
    <property type="entry name" value="CN_HYDROLASE"/>
    <property type="match status" value="1"/>
</dbReference>
<evidence type="ECO:0000313" key="6">
    <source>
        <dbReference type="Proteomes" id="UP000280296"/>
    </source>
</evidence>
<evidence type="ECO:0000259" key="4">
    <source>
        <dbReference type="PROSITE" id="PS50263"/>
    </source>
</evidence>
<evidence type="ECO:0000256" key="1">
    <source>
        <dbReference type="ARBA" id="ARBA00022801"/>
    </source>
</evidence>
<dbReference type="InterPro" id="IPR050345">
    <property type="entry name" value="Aliph_Amidase/BUP"/>
</dbReference>
<dbReference type="AlphaFoldDB" id="A0A432MNZ2"/>
<dbReference type="InterPro" id="IPR036526">
    <property type="entry name" value="C-N_Hydrolase_sf"/>
</dbReference>
<dbReference type="RefSeq" id="WP_126724303.1">
    <property type="nucleotide sequence ID" value="NZ_RYZH01000007.1"/>
</dbReference>
<comment type="caution">
    <text evidence="5">The sequence shown here is derived from an EMBL/GenBank/DDBJ whole genome shotgun (WGS) entry which is preliminary data.</text>
</comment>
<dbReference type="CDD" id="cd07197">
    <property type="entry name" value="nitrilase"/>
    <property type="match status" value="1"/>
</dbReference>
<feature type="domain" description="CN hydrolase" evidence="4">
    <location>
        <begin position="210"/>
        <end position="436"/>
    </location>
</feature>
<dbReference type="EMBL" id="RYZH01000007">
    <property type="protein sequence ID" value="RUL88815.1"/>
    <property type="molecule type" value="Genomic_DNA"/>
</dbReference>
<organism evidence="5 6">
    <name type="scientific">Tautonia sociabilis</name>
    <dbReference type="NCBI Taxonomy" id="2080755"/>
    <lineage>
        <taxon>Bacteria</taxon>
        <taxon>Pseudomonadati</taxon>
        <taxon>Planctomycetota</taxon>
        <taxon>Planctomycetia</taxon>
        <taxon>Isosphaerales</taxon>
        <taxon>Isosphaeraceae</taxon>
        <taxon>Tautonia</taxon>
    </lineage>
</organism>